<feature type="region of interest" description="Disordered" evidence="1">
    <location>
        <begin position="290"/>
        <end position="311"/>
    </location>
</feature>
<dbReference type="Proteomes" id="UP001527925">
    <property type="component" value="Unassembled WGS sequence"/>
</dbReference>
<protein>
    <submittedName>
        <fullName evidence="2">Uncharacterized protein</fullName>
    </submittedName>
</protein>
<sequence length="364" mass="38274">MSLSAAPISVARDINIHPLTTAPASYAPWSESFTDAALARGLGRLLRMPASQAAIAAAVAAPQAAQVAAQAAAVAAPQAAASVAAIDASVVSNDAFVASTDAAVASTAPASIPAAVADDEELAKKVATIQSWFTATVAPDLHWLLKDDSQHRLAPHLAWAAIKTHFVRDDHATRVELKLKFQEIEYSPDVGVNPFVVEMAQARANMSNAGVLYTAATWAQEVVLKLRRGHHAWADIVGHPKYDTAAQHANSLYSFLVQQEEIMRQGKRLPPAAASEPAAVAFSARASTQSSSATATRMQPSITPSASRKPDIQLGTFNDGAPFYRCGKASPRLVFASFHAAHMARTTGATLPLESTMGLQAVNT</sequence>
<gene>
    <name evidence="2" type="ORF">HK105_204300</name>
</gene>
<dbReference type="EMBL" id="JADGIZ020000018">
    <property type="protein sequence ID" value="KAL2916209.1"/>
    <property type="molecule type" value="Genomic_DNA"/>
</dbReference>
<reference evidence="2 3" key="1">
    <citation type="submission" date="2023-09" db="EMBL/GenBank/DDBJ databases">
        <title>Pangenome analysis of Batrachochytrium dendrobatidis and related Chytrids.</title>
        <authorList>
            <person name="Yacoub M.N."/>
            <person name="Stajich J.E."/>
            <person name="James T.Y."/>
        </authorList>
    </citation>
    <scope>NUCLEOTIDE SEQUENCE [LARGE SCALE GENOMIC DNA]</scope>
    <source>
        <strain evidence="2 3">JEL0888</strain>
    </source>
</reference>
<accession>A0ABR4N9L1</accession>
<comment type="caution">
    <text evidence="2">The sequence shown here is derived from an EMBL/GenBank/DDBJ whole genome shotgun (WGS) entry which is preliminary data.</text>
</comment>
<evidence type="ECO:0000313" key="3">
    <source>
        <dbReference type="Proteomes" id="UP001527925"/>
    </source>
</evidence>
<evidence type="ECO:0000256" key="1">
    <source>
        <dbReference type="SAM" id="MobiDB-lite"/>
    </source>
</evidence>
<evidence type="ECO:0000313" key="2">
    <source>
        <dbReference type="EMBL" id="KAL2916209.1"/>
    </source>
</evidence>
<organism evidence="2 3">
    <name type="scientific">Polyrhizophydium stewartii</name>
    <dbReference type="NCBI Taxonomy" id="2732419"/>
    <lineage>
        <taxon>Eukaryota</taxon>
        <taxon>Fungi</taxon>
        <taxon>Fungi incertae sedis</taxon>
        <taxon>Chytridiomycota</taxon>
        <taxon>Chytridiomycota incertae sedis</taxon>
        <taxon>Chytridiomycetes</taxon>
        <taxon>Rhizophydiales</taxon>
        <taxon>Rhizophydiales incertae sedis</taxon>
        <taxon>Polyrhizophydium</taxon>
    </lineage>
</organism>
<name>A0ABR4N9L1_9FUNG</name>
<feature type="compositionally biased region" description="Polar residues" evidence="1">
    <location>
        <begin position="297"/>
        <end position="306"/>
    </location>
</feature>
<proteinExistence type="predicted"/>
<keyword evidence="3" id="KW-1185">Reference proteome</keyword>